<keyword evidence="8" id="KW-1185">Reference proteome</keyword>
<accession>J7R301</accession>
<feature type="region of interest" description="Disordered" evidence="5">
    <location>
        <begin position="111"/>
        <end position="188"/>
    </location>
</feature>
<feature type="transmembrane region" description="Helical" evidence="6">
    <location>
        <begin position="454"/>
        <end position="479"/>
    </location>
</feature>
<dbReference type="AlphaFoldDB" id="J7R301"/>
<feature type="transmembrane region" description="Helical" evidence="6">
    <location>
        <begin position="423"/>
        <end position="448"/>
    </location>
</feature>
<dbReference type="GO" id="GO:0000329">
    <property type="term" value="C:fungal-type vacuole membrane"/>
    <property type="evidence" value="ECO:0007669"/>
    <property type="project" value="EnsemblFungi"/>
</dbReference>
<reference evidence="7 8" key="1">
    <citation type="journal article" date="2011" name="Proc. Natl. Acad. Sci. U.S.A.">
        <title>Evolutionary erosion of yeast sex chromosomes by mating-type switching accidents.</title>
        <authorList>
            <person name="Gordon J.L."/>
            <person name="Armisen D."/>
            <person name="Proux-Wera E."/>
            <person name="Oheigeartaigh S.S."/>
            <person name="Byrne K.P."/>
            <person name="Wolfe K.H."/>
        </authorList>
    </citation>
    <scope>NUCLEOTIDE SEQUENCE [LARGE SCALE GENOMIC DNA]</scope>
    <source>
        <strain evidence="8">ATCC MYA-139 / BCRC 22969 / CBS 8797 / CCRC 22969 / KCTC 17520 / NBRC 10181 / NCYC 3082</strain>
    </source>
</reference>
<evidence type="ECO:0008006" key="9">
    <source>
        <dbReference type="Google" id="ProtNLM"/>
    </source>
</evidence>
<sequence>MENLTNTPRWLVFSLISSALCIAGALCVPLMSFLFNGKHHGFTGNTKLVNYGLSLSAGSMLTTSLYMMLPKVDETNRYAVFGGVLSGVGVSLMLNYVVHAYASESLVHCAHGEEDEPEHTHRSRNNSHRHTHGSIESAASHSNNRQAVTSVGDYNFNDQHAHDNSDSASEVDPLLPTTNQYPQQTSKRKKSLIDLLTFRRSNSIGECCDIGECTPTLNPEDLHCAHRPSALSAQDIFMKPAHSVPDLNDDDDDTERTDNNMGTKTRDKAVSVACVENIVGYDLENLSVYRQNFYSGKSKHDLELDNASESRSTSDIHSLGVEPLDQQNAVTILGSEATTEPLHNSLSGTENDINRAVSHRTSQNHIHHHSQQHSMGRHHHHFETPFSKLLSIGMQTCLVLTLHKFPEGFIIFYTNKSKTPDSLGFSIFLSLAIHNFVEGFAMTLPLYAVFQHKWLSILVTVILGGGSQPTGALVGYLIFRRRPHHDESTVQMDFLLSLTAGFLLVIGLQMFQTGIGFSDGHHHHEGEETEEIKQNHSSGTTCLKFCCAGVLLILASQIFNAK</sequence>
<keyword evidence="2 6" id="KW-0812">Transmembrane</keyword>
<keyword evidence="4 6" id="KW-0472">Membrane</keyword>
<evidence type="ECO:0000256" key="6">
    <source>
        <dbReference type="SAM" id="Phobius"/>
    </source>
</evidence>
<feature type="compositionally biased region" description="Polar residues" evidence="5">
    <location>
        <begin position="176"/>
        <end position="185"/>
    </location>
</feature>
<feature type="compositionally biased region" description="Polar residues" evidence="5">
    <location>
        <begin position="137"/>
        <end position="149"/>
    </location>
</feature>
<dbReference type="PANTHER" id="PTHR11040:SF210">
    <property type="entry name" value="ZINC-REGULATED TRANSPORTER 3"/>
    <property type="match status" value="1"/>
</dbReference>
<evidence type="ECO:0000313" key="7">
    <source>
        <dbReference type="EMBL" id="CCK69210.1"/>
    </source>
</evidence>
<evidence type="ECO:0000256" key="1">
    <source>
        <dbReference type="ARBA" id="ARBA00004141"/>
    </source>
</evidence>
<feature type="compositionally biased region" description="Basic residues" evidence="5">
    <location>
        <begin position="121"/>
        <end position="132"/>
    </location>
</feature>
<proteinExistence type="predicted"/>
<dbReference type="GO" id="GO:0006882">
    <property type="term" value="P:intracellular zinc ion homeostasis"/>
    <property type="evidence" value="ECO:0007669"/>
    <property type="project" value="EnsemblFungi"/>
</dbReference>
<keyword evidence="3 6" id="KW-1133">Transmembrane helix</keyword>
<name>J7R301_HUIN7</name>
<evidence type="ECO:0000313" key="8">
    <source>
        <dbReference type="Proteomes" id="UP000006310"/>
    </source>
</evidence>
<reference evidence="8" key="2">
    <citation type="submission" date="2012-08" db="EMBL/GenBank/DDBJ databases">
        <title>Genome sequence of Kazachstania naganishii.</title>
        <authorList>
            <person name="Gordon J.L."/>
            <person name="Armisen D."/>
            <person name="Proux-Wera E."/>
            <person name="OhEigeartaigh S.S."/>
            <person name="Byrne K.P."/>
            <person name="Wolfe K.H."/>
        </authorList>
    </citation>
    <scope>NUCLEOTIDE SEQUENCE [LARGE SCALE GENOMIC DNA]</scope>
    <source>
        <strain evidence="8">ATCC MYA-139 / BCRC 22969 / CBS 8797 / CCRC 22969 / KCTC 17520 / NBRC 10181 / NCYC 3082</strain>
    </source>
</reference>
<organism evidence="7 8">
    <name type="scientific">Huiozyma naganishii (strain ATCC MYA-139 / BCRC 22969 / CBS 8797 / KCTC 17520 / NBRC 10181 / NCYC 3082 / Yp74L-3)</name>
    <name type="common">Yeast</name>
    <name type="synonym">Kazachstania naganishii</name>
    <dbReference type="NCBI Taxonomy" id="1071383"/>
    <lineage>
        <taxon>Eukaryota</taxon>
        <taxon>Fungi</taxon>
        <taxon>Dikarya</taxon>
        <taxon>Ascomycota</taxon>
        <taxon>Saccharomycotina</taxon>
        <taxon>Saccharomycetes</taxon>
        <taxon>Saccharomycetales</taxon>
        <taxon>Saccharomycetaceae</taxon>
        <taxon>Huiozyma</taxon>
    </lineage>
</organism>
<evidence type="ECO:0000256" key="2">
    <source>
        <dbReference type="ARBA" id="ARBA00022692"/>
    </source>
</evidence>
<dbReference type="STRING" id="1071383.J7R301"/>
<dbReference type="EMBL" id="HE978316">
    <property type="protein sequence ID" value="CCK69210.1"/>
    <property type="molecule type" value="Genomic_DNA"/>
</dbReference>
<feature type="transmembrane region" description="Helical" evidence="6">
    <location>
        <begin position="491"/>
        <end position="511"/>
    </location>
</feature>
<dbReference type="HOGENOM" id="CLU_023518_0_0_1"/>
<dbReference type="Pfam" id="PF02535">
    <property type="entry name" value="Zip"/>
    <property type="match status" value="1"/>
</dbReference>
<feature type="transmembrane region" description="Helical" evidence="6">
    <location>
        <begin position="12"/>
        <end position="36"/>
    </location>
</feature>
<dbReference type="RefSeq" id="XP_022463456.1">
    <property type="nucleotide sequence ID" value="XM_022606796.1"/>
</dbReference>
<feature type="transmembrane region" description="Helical" evidence="6">
    <location>
        <begin position="48"/>
        <end position="66"/>
    </location>
</feature>
<comment type="subcellular location">
    <subcellularLocation>
        <location evidence="1">Membrane</location>
        <topology evidence="1">Multi-pass membrane protein</topology>
    </subcellularLocation>
</comment>
<evidence type="ECO:0000256" key="4">
    <source>
        <dbReference type="ARBA" id="ARBA00023136"/>
    </source>
</evidence>
<evidence type="ECO:0000256" key="5">
    <source>
        <dbReference type="SAM" id="MobiDB-lite"/>
    </source>
</evidence>
<dbReference type="eggNOG" id="KOG2474">
    <property type="taxonomic scope" value="Eukaryota"/>
</dbReference>
<gene>
    <name evidence="7" type="primary">KNAG0C00970</name>
    <name evidence="7" type="ordered locus">KNAG_0C00970</name>
</gene>
<dbReference type="GO" id="GO:0005385">
    <property type="term" value="F:zinc ion transmembrane transporter activity"/>
    <property type="evidence" value="ECO:0007669"/>
    <property type="project" value="EnsemblFungi"/>
</dbReference>
<dbReference type="OMA" id="GTTCLKW"/>
<dbReference type="GeneID" id="34524890"/>
<feature type="region of interest" description="Disordered" evidence="5">
    <location>
        <begin position="242"/>
        <end position="262"/>
    </location>
</feature>
<dbReference type="KEGG" id="kng:KNAG_0C00970"/>
<evidence type="ECO:0000256" key="3">
    <source>
        <dbReference type="ARBA" id="ARBA00022989"/>
    </source>
</evidence>
<feature type="transmembrane region" description="Helical" evidence="6">
    <location>
        <begin position="78"/>
        <end position="98"/>
    </location>
</feature>
<dbReference type="OrthoDB" id="262547at2759"/>
<protein>
    <recommendedName>
        <fullName evidence="9">Zinc/iron permease</fullName>
    </recommendedName>
</protein>
<dbReference type="InterPro" id="IPR003689">
    <property type="entry name" value="ZIP"/>
</dbReference>
<dbReference type="Proteomes" id="UP000006310">
    <property type="component" value="Chromosome 3"/>
</dbReference>
<dbReference type="PANTHER" id="PTHR11040">
    <property type="entry name" value="ZINC/IRON TRANSPORTER"/>
    <property type="match status" value="1"/>
</dbReference>